<protein>
    <submittedName>
        <fullName evidence="2">Uncharacterized protein</fullName>
    </submittedName>
</protein>
<gene>
    <name evidence="2" type="ORF">TVAG_124340</name>
</gene>
<name>A2FYQ8_TRIV3</name>
<keyword evidence="1" id="KW-0040">ANK repeat</keyword>
<dbReference type="OrthoDB" id="539099at2759"/>
<dbReference type="Gene3D" id="1.25.40.20">
    <property type="entry name" value="Ankyrin repeat-containing domain"/>
    <property type="match status" value="1"/>
</dbReference>
<accession>A2FYQ8</accession>
<reference evidence="2" key="1">
    <citation type="submission" date="2006-10" db="EMBL/GenBank/DDBJ databases">
        <authorList>
            <person name="Amadeo P."/>
            <person name="Zhao Q."/>
            <person name="Wortman J."/>
            <person name="Fraser-Liggett C."/>
            <person name="Carlton J."/>
        </authorList>
    </citation>
    <scope>NUCLEOTIDE SEQUENCE</scope>
    <source>
        <strain evidence="2">G3</strain>
    </source>
</reference>
<organism evidence="2 3">
    <name type="scientific">Trichomonas vaginalis (strain ATCC PRA-98 / G3)</name>
    <dbReference type="NCBI Taxonomy" id="412133"/>
    <lineage>
        <taxon>Eukaryota</taxon>
        <taxon>Metamonada</taxon>
        <taxon>Parabasalia</taxon>
        <taxon>Trichomonadida</taxon>
        <taxon>Trichomonadidae</taxon>
        <taxon>Trichomonas</taxon>
    </lineage>
</organism>
<dbReference type="SMR" id="A2FYQ8"/>
<dbReference type="InterPro" id="IPR036770">
    <property type="entry name" value="Ankyrin_rpt-contain_sf"/>
</dbReference>
<evidence type="ECO:0000256" key="1">
    <source>
        <dbReference type="PROSITE-ProRule" id="PRU00023"/>
    </source>
</evidence>
<dbReference type="InterPro" id="IPR002110">
    <property type="entry name" value="Ankyrin_rpt"/>
</dbReference>
<dbReference type="InParanoid" id="A2FYQ8"/>
<dbReference type="PROSITE" id="PS50297">
    <property type="entry name" value="ANK_REP_REGION"/>
    <property type="match status" value="1"/>
</dbReference>
<dbReference type="EMBL" id="DS114150">
    <property type="protein sequence ID" value="EAX89954.1"/>
    <property type="molecule type" value="Genomic_DNA"/>
</dbReference>
<dbReference type="AlphaFoldDB" id="A2FYQ8"/>
<reference evidence="2" key="2">
    <citation type="journal article" date="2007" name="Science">
        <title>Draft genome sequence of the sexually transmitted pathogen Trichomonas vaginalis.</title>
        <authorList>
            <person name="Carlton J.M."/>
            <person name="Hirt R.P."/>
            <person name="Silva J.C."/>
            <person name="Delcher A.L."/>
            <person name="Schatz M."/>
            <person name="Zhao Q."/>
            <person name="Wortman J.R."/>
            <person name="Bidwell S.L."/>
            <person name="Alsmark U.C.M."/>
            <person name="Besteiro S."/>
            <person name="Sicheritz-Ponten T."/>
            <person name="Noel C.J."/>
            <person name="Dacks J.B."/>
            <person name="Foster P.G."/>
            <person name="Simillion C."/>
            <person name="Van de Peer Y."/>
            <person name="Miranda-Saavedra D."/>
            <person name="Barton G.J."/>
            <person name="Westrop G.D."/>
            <person name="Mueller S."/>
            <person name="Dessi D."/>
            <person name="Fiori P.L."/>
            <person name="Ren Q."/>
            <person name="Paulsen I."/>
            <person name="Zhang H."/>
            <person name="Bastida-Corcuera F.D."/>
            <person name="Simoes-Barbosa A."/>
            <person name="Brown M.T."/>
            <person name="Hayes R.D."/>
            <person name="Mukherjee M."/>
            <person name="Okumura C.Y."/>
            <person name="Schneider R."/>
            <person name="Smith A.J."/>
            <person name="Vanacova S."/>
            <person name="Villalvazo M."/>
            <person name="Haas B.J."/>
            <person name="Pertea M."/>
            <person name="Feldblyum T.V."/>
            <person name="Utterback T.R."/>
            <person name="Shu C.L."/>
            <person name="Osoegawa K."/>
            <person name="de Jong P.J."/>
            <person name="Hrdy I."/>
            <person name="Horvathova L."/>
            <person name="Zubacova Z."/>
            <person name="Dolezal P."/>
            <person name="Malik S.B."/>
            <person name="Logsdon J.M. Jr."/>
            <person name="Henze K."/>
            <person name="Gupta A."/>
            <person name="Wang C.C."/>
            <person name="Dunne R.L."/>
            <person name="Upcroft J.A."/>
            <person name="Upcroft P."/>
            <person name="White O."/>
            <person name="Salzberg S.L."/>
            <person name="Tang P."/>
            <person name="Chiu C.-H."/>
            <person name="Lee Y.-S."/>
            <person name="Embley T.M."/>
            <person name="Coombs G.H."/>
            <person name="Mottram J.C."/>
            <person name="Tachezy J."/>
            <person name="Fraser-Liggett C.M."/>
            <person name="Johnson P.J."/>
        </authorList>
    </citation>
    <scope>NUCLEOTIDE SEQUENCE [LARGE SCALE GENOMIC DNA]</scope>
    <source>
        <strain evidence="2">G3</strain>
    </source>
</reference>
<evidence type="ECO:0000313" key="2">
    <source>
        <dbReference type="EMBL" id="EAX89954.1"/>
    </source>
</evidence>
<dbReference type="Pfam" id="PF13637">
    <property type="entry name" value="Ank_4"/>
    <property type="match status" value="1"/>
</dbReference>
<sequence length="59" mass="6226">MSDIYQAITEDNVEQMQACISGGVDINKPGANGLTPLMFAVQEGKEKCLGALIKAKADV</sequence>
<dbReference type="PROSITE" id="PS50088">
    <property type="entry name" value="ANK_REPEAT"/>
    <property type="match status" value="1"/>
</dbReference>
<dbReference type="KEGG" id="tva:4747631"/>
<dbReference type="VEuPathDB" id="TrichDB:TVAGG3_0597150"/>
<dbReference type="SUPFAM" id="SSF48403">
    <property type="entry name" value="Ankyrin repeat"/>
    <property type="match status" value="1"/>
</dbReference>
<proteinExistence type="predicted"/>
<dbReference type="VEuPathDB" id="TrichDB:TVAG_124340"/>
<feature type="repeat" description="ANK" evidence="1">
    <location>
        <begin position="32"/>
        <end position="59"/>
    </location>
</feature>
<evidence type="ECO:0000313" key="3">
    <source>
        <dbReference type="Proteomes" id="UP000001542"/>
    </source>
</evidence>
<dbReference type="Proteomes" id="UP000001542">
    <property type="component" value="Unassembled WGS sequence"/>
</dbReference>
<keyword evidence="3" id="KW-1185">Reference proteome</keyword>
<dbReference type="RefSeq" id="XP_001302884.1">
    <property type="nucleotide sequence ID" value="XM_001302883.1"/>
</dbReference>